<evidence type="ECO:0000313" key="2">
    <source>
        <dbReference type="EMBL" id="TMW63951.1"/>
    </source>
</evidence>
<dbReference type="InterPro" id="IPR052980">
    <property type="entry name" value="Crinkler_effector"/>
</dbReference>
<dbReference type="EMBL" id="SPLM01000042">
    <property type="protein sequence ID" value="TMW63951.1"/>
    <property type="molecule type" value="Genomic_DNA"/>
</dbReference>
<name>A0A8K1CI15_PYTOL</name>
<dbReference type="PANTHER" id="PTHR33129">
    <property type="entry name" value="PROTEIN KINASE DOMAIN-CONTAINING PROTEIN-RELATED"/>
    <property type="match status" value="1"/>
</dbReference>
<comment type="caution">
    <text evidence="2">The sequence shown here is derived from an EMBL/GenBank/DDBJ whole genome shotgun (WGS) entry which is preliminary data.</text>
</comment>
<sequence length="500" mass="56980">MSSICVDPFQNPPVGTVIGDEEEEPPKKVARTEEYSMRSIDDSEEKSVVASADEMEVDDAEVDEIEDNAWDEFAAATLDFPTIIPFQFKYKLRKFYVRGCYARYYKYIVDQFKKKRNGCCVCHRDTRHWQVDVHGLLLYTLVALYEQYSDALVLLDGPPTAEPKELKFVTFTSPNEDWFKKVDKESYHVKIYMPLWEEDELTEAVEMLELRDQFERLDLGEEFPRPAGDLRYQKEEVYRFDVFGGVAHVCLSTRYEFVTDQLERLKDAIDAADTASTRAVFKRPTLQLASEYVKILLSLRILALSEEAKANLKNAIDKQPESAVLYGFIHEQCVHSQLKNQYDLVARQLVRSNAVRTARSVITSDPNKTGEPLLLKTPGTESVELESNFALADLAAGTYFTPKSKTMESIESIYLVKPDSTINAPRSNVDVVLFQATVSRSHPMKGSGLYNVLKQLQIAKNNFPKRVAVVFAVPKSRELSFMHQTIVTSQPLETLVRSLP</sequence>
<evidence type="ECO:0000256" key="1">
    <source>
        <dbReference type="SAM" id="MobiDB-lite"/>
    </source>
</evidence>
<feature type="compositionally biased region" description="Basic and acidic residues" evidence="1">
    <location>
        <begin position="25"/>
        <end position="36"/>
    </location>
</feature>
<proteinExistence type="predicted"/>
<keyword evidence="3" id="KW-1185">Reference proteome</keyword>
<dbReference type="AlphaFoldDB" id="A0A8K1CI15"/>
<gene>
    <name evidence="2" type="ORF">Poli38472_014656</name>
</gene>
<dbReference type="OrthoDB" id="129223at2759"/>
<evidence type="ECO:0000313" key="3">
    <source>
        <dbReference type="Proteomes" id="UP000794436"/>
    </source>
</evidence>
<dbReference type="PANTHER" id="PTHR33129:SF1">
    <property type="entry name" value="ATP-BINDING PROTEIN"/>
    <property type="match status" value="1"/>
</dbReference>
<protein>
    <submittedName>
        <fullName evidence="2">Uncharacterized protein</fullName>
    </submittedName>
</protein>
<dbReference type="Proteomes" id="UP000794436">
    <property type="component" value="Unassembled WGS sequence"/>
</dbReference>
<accession>A0A8K1CI15</accession>
<feature type="region of interest" description="Disordered" evidence="1">
    <location>
        <begin position="1"/>
        <end position="36"/>
    </location>
</feature>
<reference evidence="2" key="1">
    <citation type="submission" date="2019-03" db="EMBL/GenBank/DDBJ databases">
        <title>Long read genome sequence of the mycoparasitic Pythium oligandrum ATCC 38472 isolated from sugarbeet rhizosphere.</title>
        <authorList>
            <person name="Gaulin E."/>
        </authorList>
    </citation>
    <scope>NUCLEOTIDE SEQUENCE</scope>
    <source>
        <strain evidence="2">ATCC 38472_TT</strain>
    </source>
</reference>
<organism evidence="2 3">
    <name type="scientific">Pythium oligandrum</name>
    <name type="common">Mycoparasitic fungus</name>
    <dbReference type="NCBI Taxonomy" id="41045"/>
    <lineage>
        <taxon>Eukaryota</taxon>
        <taxon>Sar</taxon>
        <taxon>Stramenopiles</taxon>
        <taxon>Oomycota</taxon>
        <taxon>Peronosporomycetes</taxon>
        <taxon>Pythiales</taxon>
        <taxon>Pythiaceae</taxon>
        <taxon>Pythium</taxon>
    </lineage>
</organism>